<gene>
    <name evidence="4" type="ORF">JAAARDRAFT_350250</name>
</gene>
<comment type="similarity">
    <text evidence="2">Belongs to the NAD(P)-dependent epimerase/dehydratase family. Dihydroflavonol-4-reductase subfamily.</text>
</comment>
<dbReference type="PANTHER" id="PTHR10366:SF564">
    <property type="entry name" value="STEROL-4-ALPHA-CARBOXYLATE 3-DEHYDROGENASE, DECARBOXYLATING"/>
    <property type="match status" value="1"/>
</dbReference>
<organism evidence="4 5">
    <name type="scientific">Jaapia argillacea MUCL 33604</name>
    <dbReference type="NCBI Taxonomy" id="933084"/>
    <lineage>
        <taxon>Eukaryota</taxon>
        <taxon>Fungi</taxon>
        <taxon>Dikarya</taxon>
        <taxon>Basidiomycota</taxon>
        <taxon>Agaricomycotina</taxon>
        <taxon>Agaricomycetes</taxon>
        <taxon>Agaricomycetidae</taxon>
        <taxon>Jaapiales</taxon>
        <taxon>Jaapiaceae</taxon>
        <taxon>Jaapia</taxon>
    </lineage>
</organism>
<protein>
    <recommendedName>
        <fullName evidence="3">NAD-dependent epimerase/dehydratase domain-containing protein</fullName>
    </recommendedName>
</protein>
<dbReference type="PANTHER" id="PTHR10366">
    <property type="entry name" value="NAD DEPENDENT EPIMERASE/DEHYDRATASE"/>
    <property type="match status" value="1"/>
</dbReference>
<keyword evidence="1" id="KW-0560">Oxidoreductase</keyword>
<dbReference type="OrthoDB" id="2735536at2759"/>
<evidence type="ECO:0000256" key="2">
    <source>
        <dbReference type="ARBA" id="ARBA00023445"/>
    </source>
</evidence>
<dbReference type="HOGENOM" id="CLU_752396_0_0_1"/>
<dbReference type="FunCoup" id="A0A067PWU8">
    <property type="interactions" value="57"/>
</dbReference>
<accession>A0A067PWU8</accession>
<dbReference type="InterPro" id="IPR001509">
    <property type="entry name" value="Epimerase_deHydtase"/>
</dbReference>
<dbReference type="STRING" id="933084.A0A067PWU8"/>
<dbReference type="EMBL" id="KL197727">
    <property type="protein sequence ID" value="KDQ54811.1"/>
    <property type="molecule type" value="Genomic_DNA"/>
</dbReference>
<dbReference type="AlphaFoldDB" id="A0A067PWU8"/>
<keyword evidence="5" id="KW-1185">Reference proteome</keyword>
<sequence>MRSSAFGGCYHSHETLHAAETCRPSYLHRGLGEKMTSSSSHASHSRPCKSACYSGFIGSWVVRTLLERGYRVRATVRTQEKGQYLERLFEVYDEEFEYVIVENCTQEGAFDHVLDGIDAVEHHAYPLAGNPDDFISVAVRGTIVLLTSVLNHGHSVGRVVITSSAAAVMEPREAGHRYTEAEWNCFSVREIQAKGMKADALHKYRASKTLAEKAAWEFVSKHQDSIAWDLIAILPTIVYGPVIHQVESFEQLNYSNQLLYDSVLHERGPTDPGVNWTDVRDVAEIHVRLLEKQCAGNNRFIVSAGEPGITFCRILPTSMFCRRPFMARIIRCLEVRLSPPVWGTSRKAGKSDGSATICIFLRESRWAS</sequence>
<evidence type="ECO:0000259" key="3">
    <source>
        <dbReference type="Pfam" id="PF01370"/>
    </source>
</evidence>
<name>A0A067PWU8_9AGAM</name>
<feature type="domain" description="NAD-dependent epimerase/dehydratase" evidence="3">
    <location>
        <begin position="54"/>
        <end position="297"/>
    </location>
</feature>
<dbReference type="InterPro" id="IPR036291">
    <property type="entry name" value="NAD(P)-bd_dom_sf"/>
</dbReference>
<evidence type="ECO:0000313" key="5">
    <source>
        <dbReference type="Proteomes" id="UP000027265"/>
    </source>
</evidence>
<dbReference type="GO" id="GO:0016616">
    <property type="term" value="F:oxidoreductase activity, acting on the CH-OH group of donors, NAD or NADP as acceptor"/>
    <property type="evidence" value="ECO:0007669"/>
    <property type="project" value="TreeGrafter"/>
</dbReference>
<proteinExistence type="inferred from homology"/>
<dbReference type="Pfam" id="PF01370">
    <property type="entry name" value="Epimerase"/>
    <property type="match status" value="1"/>
</dbReference>
<reference evidence="5" key="1">
    <citation type="journal article" date="2014" name="Proc. Natl. Acad. Sci. U.S.A.">
        <title>Extensive sampling of basidiomycete genomes demonstrates inadequacy of the white-rot/brown-rot paradigm for wood decay fungi.</title>
        <authorList>
            <person name="Riley R."/>
            <person name="Salamov A.A."/>
            <person name="Brown D.W."/>
            <person name="Nagy L.G."/>
            <person name="Floudas D."/>
            <person name="Held B.W."/>
            <person name="Levasseur A."/>
            <person name="Lombard V."/>
            <person name="Morin E."/>
            <person name="Otillar R."/>
            <person name="Lindquist E.A."/>
            <person name="Sun H."/>
            <person name="LaButti K.M."/>
            <person name="Schmutz J."/>
            <person name="Jabbour D."/>
            <person name="Luo H."/>
            <person name="Baker S.E."/>
            <person name="Pisabarro A.G."/>
            <person name="Walton J.D."/>
            <person name="Blanchette R.A."/>
            <person name="Henrissat B."/>
            <person name="Martin F."/>
            <person name="Cullen D."/>
            <person name="Hibbett D.S."/>
            <person name="Grigoriev I.V."/>
        </authorList>
    </citation>
    <scope>NUCLEOTIDE SEQUENCE [LARGE SCALE GENOMIC DNA]</scope>
    <source>
        <strain evidence="5">MUCL 33604</strain>
    </source>
</reference>
<dbReference type="InterPro" id="IPR050425">
    <property type="entry name" value="NAD(P)_dehydrat-like"/>
</dbReference>
<dbReference type="Proteomes" id="UP000027265">
    <property type="component" value="Unassembled WGS sequence"/>
</dbReference>
<dbReference type="SUPFAM" id="SSF51735">
    <property type="entry name" value="NAD(P)-binding Rossmann-fold domains"/>
    <property type="match status" value="1"/>
</dbReference>
<dbReference type="InParanoid" id="A0A067PWU8"/>
<dbReference type="Gene3D" id="3.40.50.720">
    <property type="entry name" value="NAD(P)-binding Rossmann-like Domain"/>
    <property type="match status" value="1"/>
</dbReference>
<evidence type="ECO:0000256" key="1">
    <source>
        <dbReference type="ARBA" id="ARBA00023002"/>
    </source>
</evidence>
<evidence type="ECO:0000313" key="4">
    <source>
        <dbReference type="EMBL" id="KDQ54811.1"/>
    </source>
</evidence>